<dbReference type="PANTHER" id="PTHR31836:SF25">
    <property type="entry name" value="RLPA-LIKE PROTEIN DOUBLE-PSI BETA-BARREL DOMAIN-CONTAINING PROTEIN"/>
    <property type="match status" value="1"/>
</dbReference>
<accession>A0A066WF48</accession>
<dbReference type="EMBL" id="JMSN01000011">
    <property type="protein sequence ID" value="KDN52371.1"/>
    <property type="molecule type" value="Genomic_DNA"/>
</dbReference>
<dbReference type="InterPro" id="IPR036908">
    <property type="entry name" value="RlpA-like_sf"/>
</dbReference>
<dbReference type="HOGENOM" id="CLU_047639_6_1_1"/>
<dbReference type="InParanoid" id="A0A066WF48"/>
<evidence type="ECO:0000256" key="1">
    <source>
        <dbReference type="ARBA" id="ARBA00022729"/>
    </source>
</evidence>
<comment type="caution">
    <text evidence="2">The sequence shown here is derived from an EMBL/GenBank/DDBJ whole genome shotgun (WGS) entry which is preliminary data.</text>
</comment>
<organism evidence="2 3">
    <name type="scientific">Tilletiaria anomala (strain ATCC 24038 / CBS 436.72 / UBC 951)</name>
    <dbReference type="NCBI Taxonomy" id="1037660"/>
    <lineage>
        <taxon>Eukaryota</taxon>
        <taxon>Fungi</taxon>
        <taxon>Dikarya</taxon>
        <taxon>Basidiomycota</taxon>
        <taxon>Ustilaginomycotina</taxon>
        <taxon>Exobasidiomycetes</taxon>
        <taxon>Georgefischeriales</taxon>
        <taxon>Tilletiariaceae</taxon>
        <taxon>Tilletiaria</taxon>
    </lineage>
</organism>
<dbReference type="Proteomes" id="UP000027361">
    <property type="component" value="Unassembled WGS sequence"/>
</dbReference>
<dbReference type="CDD" id="cd22191">
    <property type="entry name" value="DPBB_RlpA_EXP_N-like"/>
    <property type="match status" value="1"/>
</dbReference>
<gene>
    <name evidence="2" type="ORF">K437DRAFT_254359</name>
</gene>
<proteinExistence type="predicted"/>
<dbReference type="InterPro" id="IPR051477">
    <property type="entry name" value="Expansin_CellWall"/>
</dbReference>
<dbReference type="AlphaFoldDB" id="A0A066WF48"/>
<dbReference type="GeneID" id="25263840"/>
<dbReference type="OMA" id="DICEGCD"/>
<keyword evidence="1" id="KW-0732">Signal</keyword>
<dbReference type="RefSeq" id="XP_013245216.1">
    <property type="nucleotide sequence ID" value="XM_013389762.1"/>
</dbReference>
<evidence type="ECO:0000313" key="3">
    <source>
        <dbReference type="Proteomes" id="UP000027361"/>
    </source>
</evidence>
<protein>
    <recommendedName>
        <fullName evidence="4">RlpA-like protein double-psi beta-barrel domain-containing protein</fullName>
    </recommendedName>
</protein>
<keyword evidence="3" id="KW-1185">Reference proteome</keyword>
<evidence type="ECO:0008006" key="4">
    <source>
        <dbReference type="Google" id="ProtNLM"/>
    </source>
</evidence>
<sequence length="94" mass="10151">MTYYYGSQLENPYCGGKTPTDNDMVVAVPKGSPAKCGDKVHLHYNGKMVEATVVDRCGGCKNKYSVDATKGVFKKLAALDVGVLNPIHMRVLGQ</sequence>
<dbReference type="Gene3D" id="2.40.40.10">
    <property type="entry name" value="RlpA-like domain"/>
    <property type="match status" value="1"/>
</dbReference>
<dbReference type="STRING" id="1037660.A0A066WF48"/>
<name>A0A066WF48_TILAU</name>
<dbReference type="OrthoDB" id="406505at2759"/>
<reference evidence="2 3" key="1">
    <citation type="submission" date="2014-05" db="EMBL/GenBank/DDBJ databases">
        <title>Draft genome sequence of a rare smut relative, Tilletiaria anomala UBC 951.</title>
        <authorList>
            <consortium name="DOE Joint Genome Institute"/>
            <person name="Toome M."/>
            <person name="Kuo A."/>
            <person name="Henrissat B."/>
            <person name="Lipzen A."/>
            <person name="Tritt A."/>
            <person name="Yoshinaga Y."/>
            <person name="Zane M."/>
            <person name="Barry K."/>
            <person name="Grigoriev I.V."/>
            <person name="Spatafora J.W."/>
            <person name="Aimea M.C."/>
        </authorList>
    </citation>
    <scope>NUCLEOTIDE SEQUENCE [LARGE SCALE GENOMIC DNA]</scope>
    <source>
        <strain evidence="2 3">UBC 951</strain>
    </source>
</reference>
<evidence type="ECO:0000313" key="2">
    <source>
        <dbReference type="EMBL" id="KDN52371.1"/>
    </source>
</evidence>
<dbReference type="SUPFAM" id="SSF50685">
    <property type="entry name" value="Barwin-like endoglucanases"/>
    <property type="match status" value="1"/>
</dbReference>
<dbReference type="PANTHER" id="PTHR31836">
    <property type="match status" value="1"/>
</dbReference>